<evidence type="ECO:0000256" key="2">
    <source>
        <dbReference type="ARBA" id="ARBA00023157"/>
    </source>
</evidence>
<keyword evidence="6" id="KW-1185">Reference proteome</keyword>
<feature type="transmembrane region" description="Helical" evidence="3">
    <location>
        <begin position="135"/>
        <end position="153"/>
    </location>
</feature>
<protein>
    <recommendedName>
        <fullName evidence="4">Major facilitator superfamily (MFS) profile domain-containing protein</fullName>
    </recommendedName>
</protein>
<dbReference type="InterPro" id="IPR020846">
    <property type="entry name" value="MFS_dom"/>
</dbReference>
<dbReference type="GO" id="GO:0016323">
    <property type="term" value="C:basolateral plasma membrane"/>
    <property type="evidence" value="ECO:0007669"/>
    <property type="project" value="TreeGrafter"/>
</dbReference>
<dbReference type="Proteomes" id="UP000008672">
    <property type="component" value="Unassembled WGS sequence"/>
</dbReference>
<reference evidence="6" key="1">
    <citation type="submission" date="2011-08" db="EMBL/GenBank/DDBJ databases">
        <title>The draft genome of Latimeria chalumnae.</title>
        <authorList>
            <person name="Di Palma F."/>
            <person name="Alfoldi J."/>
            <person name="Johnson J."/>
            <person name="Berlin A."/>
            <person name="Gnerre S."/>
            <person name="Jaffe D."/>
            <person name="MacCallum I."/>
            <person name="Young S."/>
            <person name="Walker B.J."/>
            <person name="Lander E."/>
            <person name="Lindblad-Toh K."/>
        </authorList>
    </citation>
    <scope>NUCLEOTIDE SEQUENCE [LARGE SCALE GENOMIC DNA]</scope>
    <source>
        <strain evidence="6">Wild caught</strain>
    </source>
</reference>
<feature type="transmembrane region" description="Helical" evidence="3">
    <location>
        <begin position="34"/>
        <end position="57"/>
    </location>
</feature>
<sequence>QVFVLCHGLLQLSQLLYSAYFKSSITTIEKRFGLSSFSSGFISSVHEIGNIVLIVFVSYFGSRVHRPRLIGIGSLLLALGAFLLTLPHYMVGPYQYAGATQGAHWGWYILSTIKSTLSILDQQVGNQDGSDMNNIWVVMVIAQLLAGIGTVPIQPFGISYLDDFAEPSNSALYIG</sequence>
<dbReference type="AlphaFoldDB" id="H3AI55"/>
<dbReference type="Ensembl" id="ENSLACT00000009397.1">
    <property type="protein sequence ID" value="ENSLACP00000009326.1"/>
    <property type="gene ID" value="ENSLACG00000008228.1"/>
</dbReference>
<dbReference type="HOGENOM" id="CLU_008954_0_3_1"/>
<feature type="transmembrane region" description="Helical" evidence="3">
    <location>
        <begin position="69"/>
        <end position="90"/>
    </location>
</feature>
<dbReference type="EMBL" id="AFYH01218642">
    <property type="status" value="NOT_ANNOTATED_CDS"/>
    <property type="molecule type" value="Genomic_DNA"/>
</dbReference>
<keyword evidence="2" id="KW-1015">Disulfide bond</keyword>
<dbReference type="InParanoid" id="H3AI55"/>
<evidence type="ECO:0000313" key="6">
    <source>
        <dbReference type="Proteomes" id="UP000008672"/>
    </source>
</evidence>
<accession>H3AI55</accession>
<dbReference type="SUPFAM" id="SSF103473">
    <property type="entry name" value="MFS general substrate transporter"/>
    <property type="match status" value="1"/>
</dbReference>
<dbReference type="Gene3D" id="1.20.1250.20">
    <property type="entry name" value="MFS general substrate transporter like domains"/>
    <property type="match status" value="1"/>
</dbReference>
<dbReference type="InterPro" id="IPR036259">
    <property type="entry name" value="MFS_trans_sf"/>
</dbReference>
<reference evidence="5" key="3">
    <citation type="submission" date="2025-09" db="UniProtKB">
        <authorList>
            <consortium name="Ensembl"/>
        </authorList>
    </citation>
    <scope>IDENTIFICATION</scope>
</reference>
<dbReference type="GO" id="GO:0015347">
    <property type="term" value="F:sodium-independent organic anion transmembrane transporter activity"/>
    <property type="evidence" value="ECO:0007669"/>
    <property type="project" value="TreeGrafter"/>
</dbReference>
<dbReference type="GO" id="GO:0043252">
    <property type="term" value="P:sodium-independent organic anion transport"/>
    <property type="evidence" value="ECO:0007669"/>
    <property type="project" value="TreeGrafter"/>
</dbReference>
<dbReference type="EMBL" id="AFYH01218641">
    <property type="status" value="NOT_ANNOTATED_CDS"/>
    <property type="molecule type" value="Genomic_DNA"/>
</dbReference>
<dbReference type="GeneTree" id="ENSGT01150000286901"/>
<evidence type="ECO:0000256" key="1">
    <source>
        <dbReference type="ARBA" id="ARBA00004141"/>
    </source>
</evidence>
<keyword evidence="3" id="KW-0472">Membrane</keyword>
<dbReference type="GO" id="GO:0015132">
    <property type="term" value="F:prostaglandin transmembrane transporter activity"/>
    <property type="evidence" value="ECO:0007669"/>
    <property type="project" value="TreeGrafter"/>
</dbReference>
<dbReference type="OMA" id="NSNCVEG"/>
<dbReference type="Pfam" id="PF03137">
    <property type="entry name" value="OATP"/>
    <property type="match status" value="1"/>
</dbReference>
<dbReference type="PANTHER" id="PTHR11388">
    <property type="entry name" value="ORGANIC ANION TRANSPORTER"/>
    <property type="match status" value="1"/>
</dbReference>
<evidence type="ECO:0000313" key="5">
    <source>
        <dbReference type="Ensembl" id="ENSLACP00000009326.1"/>
    </source>
</evidence>
<evidence type="ECO:0000256" key="3">
    <source>
        <dbReference type="SAM" id="Phobius"/>
    </source>
</evidence>
<name>H3AI55_LATCH</name>
<dbReference type="InterPro" id="IPR004156">
    <property type="entry name" value="OATP"/>
</dbReference>
<keyword evidence="3" id="KW-0812">Transmembrane</keyword>
<proteinExistence type="predicted"/>
<dbReference type="PROSITE" id="PS50850">
    <property type="entry name" value="MFS"/>
    <property type="match status" value="1"/>
</dbReference>
<dbReference type="PANTHER" id="PTHR11388:SF14">
    <property type="entry name" value="SOLUTE CARRIER ORGANIC ANION TRANSPORTER FAMILY MEMBER 2A1"/>
    <property type="match status" value="1"/>
</dbReference>
<evidence type="ECO:0000259" key="4">
    <source>
        <dbReference type="PROSITE" id="PS50850"/>
    </source>
</evidence>
<dbReference type="eggNOG" id="KOG3626">
    <property type="taxonomic scope" value="Eukaryota"/>
</dbReference>
<comment type="subcellular location">
    <subcellularLocation>
        <location evidence="1">Membrane</location>
        <topology evidence="1">Multi-pass membrane protein</topology>
    </subcellularLocation>
</comment>
<keyword evidence="3" id="KW-1133">Transmembrane helix</keyword>
<reference evidence="5" key="2">
    <citation type="submission" date="2025-08" db="UniProtKB">
        <authorList>
            <consortium name="Ensembl"/>
        </authorList>
    </citation>
    <scope>IDENTIFICATION</scope>
</reference>
<feature type="domain" description="Major facilitator superfamily (MFS) profile" evidence="4">
    <location>
        <begin position="1"/>
        <end position="175"/>
    </location>
</feature>
<organism evidence="5 6">
    <name type="scientific">Latimeria chalumnae</name>
    <name type="common">Coelacanth</name>
    <dbReference type="NCBI Taxonomy" id="7897"/>
    <lineage>
        <taxon>Eukaryota</taxon>
        <taxon>Metazoa</taxon>
        <taxon>Chordata</taxon>
        <taxon>Craniata</taxon>
        <taxon>Vertebrata</taxon>
        <taxon>Euteleostomi</taxon>
        <taxon>Coelacanthiformes</taxon>
        <taxon>Coelacanthidae</taxon>
        <taxon>Latimeria</taxon>
    </lineage>
</organism>